<accession>A0A813XIC8</accession>
<reference evidence="1" key="1">
    <citation type="submission" date="2021-02" db="EMBL/GenBank/DDBJ databases">
        <authorList>
            <person name="Nowell W R."/>
        </authorList>
    </citation>
    <scope>NUCLEOTIDE SEQUENCE</scope>
    <source>
        <strain evidence="1">Ploen Becks lab</strain>
    </source>
</reference>
<evidence type="ECO:0000313" key="2">
    <source>
        <dbReference type="Proteomes" id="UP000663879"/>
    </source>
</evidence>
<proteinExistence type="predicted"/>
<dbReference type="EMBL" id="CAJNOC010001507">
    <property type="protein sequence ID" value="CAF0870405.1"/>
    <property type="molecule type" value="Genomic_DNA"/>
</dbReference>
<name>A0A813XIC8_9BILA</name>
<comment type="caution">
    <text evidence="1">The sequence shown here is derived from an EMBL/GenBank/DDBJ whole genome shotgun (WGS) entry which is preliminary data.</text>
</comment>
<dbReference type="Proteomes" id="UP000663879">
    <property type="component" value="Unassembled WGS sequence"/>
</dbReference>
<feature type="non-terminal residue" evidence="1">
    <location>
        <position position="1"/>
    </location>
</feature>
<organism evidence="1 2">
    <name type="scientific">Brachionus calyciflorus</name>
    <dbReference type="NCBI Taxonomy" id="104777"/>
    <lineage>
        <taxon>Eukaryota</taxon>
        <taxon>Metazoa</taxon>
        <taxon>Spiralia</taxon>
        <taxon>Gnathifera</taxon>
        <taxon>Rotifera</taxon>
        <taxon>Eurotatoria</taxon>
        <taxon>Monogononta</taxon>
        <taxon>Pseudotrocha</taxon>
        <taxon>Ploima</taxon>
        <taxon>Brachionidae</taxon>
        <taxon>Brachionus</taxon>
    </lineage>
</organism>
<protein>
    <submittedName>
        <fullName evidence="1">Uncharacterized protein</fullName>
    </submittedName>
</protein>
<sequence length="78" mass="9041">ICNKFRPSDSSTTTGGEQPLGPAILDENYIISFIDPNKYCKCIEYNSPSNEVKFVQMIYCYETKMRRLVFYKEKIALS</sequence>
<keyword evidence="2" id="KW-1185">Reference proteome</keyword>
<dbReference type="AlphaFoldDB" id="A0A813XIC8"/>
<gene>
    <name evidence="1" type="ORF">OXX778_LOCUS9901</name>
</gene>
<evidence type="ECO:0000313" key="1">
    <source>
        <dbReference type="EMBL" id="CAF0870405.1"/>
    </source>
</evidence>